<dbReference type="Proteomes" id="UP000308600">
    <property type="component" value="Unassembled WGS sequence"/>
</dbReference>
<sequence length="196" mass="21391">MSIDACLQPLRSDIYTTTALLGTSSPFATTSRSLSSSDEDDNGNCKSNENKRQELRLQCIIDALSNQDTCSRPPSATQSTTIASHEPRKPLHSHDRNENICSFDTRTQAREVNMLSRPSGCWKPVLVVNLCFPNPKILNISLAINYFPSKLSTSLLGSSSTRCRKPQSTKSGGGGGDKMVCSCPNRDEVLMLSEFG</sequence>
<evidence type="ECO:0000313" key="2">
    <source>
        <dbReference type="Proteomes" id="UP000308600"/>
    </source>
</evidence>
<reference evidence="1 2" key="1">
    <citation type="journal article" date="2019" name="Nat. Ecol. Evol.">
        <title>Megaphylogeny resolves global patterns of mushroom evolution.</title>
        <authorList>
            <person name="Varga T."/>
            <person name="Krizsan K."/>
            <person name="Foldi C."/>
            <person name="Dima B."/>
            <person name="Sanchez-Garcia M."/>
            <person name="Sanchez-Ramirez S."/>
            <person name="Szollosi G.J."/>
            <person name="Szarkandi J.G."/>
            <person name="Papp V."/>
            <person name="Albert L."/>
            <person name="Andreopoulos W."/>
            <person name="Angelini C."/>
            <person name="Antonin V."/>
            <person name="Barry K.W."/>
            <person name="Bougher N.L."/>
            <person name="Buchanan P."/>
            <person name="Buyck B."/>
            <person name="Bense V."/>
            <person name="Catcheside P."/>
            <person name="Chovatia M."/>
            <person name="Cooper J."/>
            <person name="Damon W."/>
            <person name="Desjardin D."/>
            <person name="Finy P."/>
            <person name="Geml J."/>
            <person name="Haridas S."/>
            <person name="Hughes K."/>
            <person name="Justo A."/>
            <person name="Karasinski D."/>
            <person name="Kautmanova I."/>
            <person name="Kiss B."/>
            <person name="Kocsube S."/>
            <person name="Kotiranta H."/>
            <person name="LaButti K.M."/>
            <person name="Lechner B.E."/>
            <person name="Liimatainen K."/>
            <person name="Lipzen A."/>
            <person name="Lukacs Z."/>
            <person name="Mihaltcheva S."/>
            <person name="Morgado L.N."/>
            <person name="Niskanen T."/>
            <person name="Noordeloos M.E."/>
            <person name="Ohm R.A."/>
            <person name="Ortiz-Santana B."/>
            <person name="Ovrebo C."/>
            <person name="Racz N."/>
            <person name="Riley R."/>
            <person name="Savchenko A."/>
            <person name="Shiryaev A."/>
            <person name="Soop K."/>
            <person name="Spirin V."/>
            <person name="Szebenyi C."/>
            <person name="Tomsovsky M."/>
            <person name="Tulloss R.E."/>
            <person name="Uehling J."/>
            <person name="Grigoriev I.V."/>
            <person name="Vagvolgyi C."/>
            <person name="Papp T."/>
            <person name="Martin F.M."/>
            <person name="Miettinen O."/>
            <person name="Hibbett D.S."/>
            <person name="Nagy L.G."/>
        </authorList>
    </citation>
    <scope>NUCLEOTIDE SEQUENCE [LARGE SCALE GENOMIC DNA]</scope>
    <source>
        <strain evidence="1 2">NL-1719</strain>
    </source>
</reference>
<keyword evidence="2" id="KW-1185">Reference proteome</keyword>
<proteinExistence type="predicted"/>
<dbReference type="EMBL" id="ML208320">
    <property type="protein sequence ID" value="TFK70034.1"/>
    <property type="molecule type" value="Genomic_DNA"/>
</dbReference>
<evidence type="ECO:0000313" key="1">
    <source>
        <dbReference type="EMBL" id="TFK70034.1"/>
    </source>
</evidence>
<protein>
    <submittedName>
        <fullName evidence="1">Uncharacterized protein</fullName>
    </submittedName>
</protein>
<gene>
    <name evidence="1" type="ORF">BDN72DRAFT_573480</name>
</gene>
<organism evidence="1 2">
    <name type="scientific">Pluteus cervinus</name>
    <dbReference type="NCBI Taxonomy" id="181527"/>
    <lineage>
        <taxon>Eukaryota</taxon>
        <taxon>Fungi</taxon>
        <taxon>Dikarya</taxon>
        <taxon>Basidiomycota</taxon>
        <taxon>Agaricomycotina</taxon>
        <taxon>Agaricomycetes</taxon>
        <taxon>Agaricomycetidae</taxon>
        <taxon>Agaricales</taxon>
        <taxon>Pluteineae</taxon>
        <taxon>Pluteaceae</taxon>
        <taxon>Pluteus</taxon>
    </lineage>
</organism>
<accession>A0ACD3AXF7</accession>
<name>A0ACD3AXF7_9AGAR</name>